<proteinExistence type="predicted"/>
<keyword evidence="1" id="KW-1185">Reference proteome</keyword>
<accession>A0A1I8JQZ9</accession>
<dbReference type="WBParaSite" id="snap_masked-unitig_36023-processed-gene-0.4-mRNA-1">
    <property type="protein sequence ID" value="snap_masked-unitig_36023-processed-gene-0.4-mRNA-1"/>
    <property type="gene ID" value="snap_masked-unitig_36023-processed-gene-0.4"/>
</dbReference>
<evidence type="ECO:0000313" key="2">
    <source>
        <dbReference type="WBParaSite" id="snap_masked-unitig_36023-processed-gene-0.4-mRNA-1"/>
    </source>
</evidence>
<sequence length="101" mass="10967">MQSPSTHWSGWRVQAGQRVLGSCVLPGSTASTDPTGTKLGARLQSQRTRLYSCSILLPAAASRRLLLLTRQHCPNSRGTFFAETQNGLLECSTMFVDSSQP</sequence>
<dbReference type="AlphaFoldDB" id="A0A1I8JQZ9"/>
<evidence type="ECO:0000313" key="1">
    <source>
        <dbReference type="Proteomes" id="UP000095280"/>
    </source>
</evidence>
<protein>
    <submittedName>
        <fullName evidence="2">Secreted protein</fullName>
    </submittedName>
</protein>
<name>A0A1I8JQZ9_9PLAT</name>
<organism evidence="1 2">
    <name type="scientific">Macrostomum lignano</name>
    <dbReference type="NCBI Taxonomy" id="282301"/>
    <lineage>
        <taxon>Eukaryota</taxon>
        <taxon>Metazoa</taxon>
        <taxon>Spiralia</taxon>
        <taxon>Lophotrochozoa</taxon>
        <taxon>Platyhelminthes</taxon>
        <taxon>Rhabditophora</taxon>
        <taxon>Macrostomorpha</taxon>
        <taxon>Macrostomida</taxon>
        <taxon>Macrostomidae</taxon>
        <taxon>Macrostomum</taxon>
    </lineage>
</organism>
<dbReference type="Proteomes" id="UP000095280">
    <property type="component" value="Unplaced"/>
</dbReference>
<reference evidence="2" key="1">
    <citation type="submission" date="2016-11" db="UniProtKB">
        <authorList>
            <consortium name="WormBaseParasite"/>
        </authorList>
    </citation>
    <scope>IDENTIFICATION</scope>
</reference>